<comment type="similarity">
    <text evidence="1 6">Belongs to the sigma-70 factor family. ECF subfamily.</text>
</comment>
<feature type="region of interest" description="Disordered" evidence="7">
    <location>
        <begin position="165"/>
        <end position="187"/>
    </location>
</feature>
<dbReference type="SUPFAM" id="SSF88659">
    <property type="entry name" value="Sigma3 and sigma4 domains of RNA polymerase sigma factors"/>
    <property type="match status" value="1"/>
</dbReference>
<dbReference type="PANTHER" id="PTHR43133">
    <property type="entry name" value="RNA POLYMERASE ECF-TYPE SIGMA FACTO"/>
    <property type="match status" value="1"/>
</dbReference>
<proteinExistence type="inferred from homology"/>
<keyword evidence="3 6" id="KW-0731">Sigma factor</keyword>
<dbReference type="NCBIfam" id="NF007217">
    <property type="entry name" value="PRK09639.1-1"/>
    <property type="match status" value="1"/>
</dbReference>
<gene>
    <name evidence="10" type="primary">sigX</name>
    <name evidence="10" type="ORF">H0267_05290</name>
</gene>
<dbReference type="Gene3D" id="1.10.1740.10">
    <property type="match status" value="1"/>
</dbReference>
<evidence type="ECO:0000256" key="2">
    <source>
        <dbReference type="ARBA" id="ARBA00023015"/>
    </source>
</evidence>
<keyword evidence="5 6" id="KW-0804">Transcription</keyword>
<comment type="caution">
    <text evidence="10">The sequence shown here is derived from an EMBL/GenBank/DDBJ whole genome shotgun (WGS) entry which is preliminary data.</text>
</comment>
<evidence type="ECO:0000256" key="1">
    <source>
        <dbReference type="ARBA" id="ARBA00010641"/>
    </source>
</evidence>
<keyword evidence="4 6" id="KW-0238">DNA-binding</keyword>
<dbReference type="PANTHER" id="PTHR43133:SF60">
    <property type="entry name" value="RNA POLYMERASE SIGMA FACTOR SIGV"/>
    <property type="match status" value="1"/>
</dbReference>
<reference evidence="10 11" key="1">
    <citation type="journal article" date="2005" name="Int. J. Syst. Evol. Microbiol.">
        <title>Halobacillus yeomjeoni sp. nov., isolated from a marine solar saltern in Korea.</title>
        <authorList>
            <person name="Yoon J.H."/>
            <person name="Kang S.J."/>
            <person name="Lee C.H."/>
            <person name="Oh H.W."/>
            <person name="Oh T.K."/>
        </authorList>
    </citation>
    <scope>NUCLEOTIDE SEQUENCE [LARGE SCALE GENOMIC DNA]</scope>
    <source>
        <strain evidence="10 11">KCTC 3957</strain>
    </source>
</reference>
<evidence type="ECO:0000256" key="5">
    <source>
        <dbReference type="ARBA" id="ARBA00023163"/>
    </source>
</evidence>
<evidence type="ECO:0000256" key="7">
    <source>
        <dbReference type="SAM" id="MobiDB-lite"/>
    </source>
</evidence>
<dbReference type="NCBIfam" id="TIGR02937">
    <property type="entry name" value="sigma70-ECF"/>
    <property type="match status" value="1"/>
</dbReference>
<dbReference type="Pfam" id="PF04545">
    <property type="entry name" value="Sigma70_r4"/>
    <property type="match status" value="1"/>
</dbReference>
<dbReference type="InterPro" id="IPR039425">
    <property type="entry name" value="RNA_pol_sigma-70-like"/>
</dbReference>
<evidence type="ECO:0000256" key="3">
    <source>
        <dbReference type="ARBA" id="ARBA00023082"/>
    </source>
</evidence>
<organism evidence="10 11">
    <name type="scientific">Halobacillus yeomjeoni</name>
    <dbReference type="NCBI Taxonomy" id="311194"/>
    <lineage>
        <taxon>Bacteria</taxon>
        <taxon>Bacillati</taxon>
        <taxon>Bacillota</taxon>
        <taxon>Bacilli</taxon>
        <taxon>Bacillales</taxon>
        <taxon>Bacillaceae</taxon>
        <taxon>Halobacillus</taxon>
    </lineage>
</organism>
<dbReference type="GO" id="GO:0016987">
    <property type="term" value="F:sigma factor activity"/>
    <property type="evidence" value="ECO:0007669"/>
    <property type="project" value="UniProtKB-KW"/>
</dbReference>
<dbReference type="InterPro" id="IPR000838">
    <property type="entry name" value="RNA_pol_sigma70_ECF_CS"/>
</dbReference>
<dbReference type="PROSITE" id="PS01063">
    <property type="entry name" value="SIGMA70_ECF"/>
    <property type="match status" value="1"/>
</dbReference>
<evidence type="ECO:0000313" key="11">
    <source>
        <dbReference type="Proteomes" id="UP000614490"/>
    </source>
</evidence>
<dbReference type="SUPFAM" id="SSF88946">
    <property type="entry name" value="Sigma2 domain of RNA polymerase sigma factors"/>
    <property type="match status" value="1"/>
</dbReference>
<dbReference type="Gene3D" id="1.10.10.10">
    <property type="entry name" value="Winged helix-like DNA-binding domain superfamily/Winged helix DNA-binding domain"/>
    <property type="match status" value="1"/>
</dbReference>
<sequence>MNDREGPVVRSFFDEIYERYHQDLYQFVIYMVKDRDLAQDLVQEVYIKVMKSYQSFDGRSSEKTWLFSIARHVTIDYFRKQKRKRKRVMDFFDWGERGEQIQDHDSLPEEIAVQNEEMKEVFQALGKCTMDQKSVIILRFVQGMSIHETAEILNWSESKVKTTQHRGMKSLRDMLSSKDQGGVQREA</sequence>
<dbReference type="CDD" id="cd06171">
    <property type="entry name" value="Sigma70_r4"/>
    <property type="match status" value="1"/>
</dbReference>
<dbReference type="InterPro" id="IPR014284">
    <property type="entry name" value="RNA_pol_sigma-70_dom"/>
</dbReference>
<protein>
    <recommendedName>
        <fullName evidence="6">RNA polymerase sigma factor</fullName>
    </recommendedName>
</protein>
<evidence type="ECO:0000259" key="9">
    <source>
        <dbReference type="Pfam" id="PF04545"/>
    </source>
</evidence>
<feature type="domain" description="RNA polymerase sigma-70 region 4" evidence="9">
    <location>
        <begin position="129"/>
        <end position="172"/>
    </location>
</feature>
<evidence type="ECO:0000259" key="8">
    <source>
        <dbReference type="Pfam" id="PF04542"/>
    </source>
</evidence>
<dbReference type="InterPro" id="IPR007630">
    <property type="entry name" value="RNA_pol_sigma70_r4"/>
</dbReference>
<dbReference type="InterPro" id="IPR013324">
    <property type="entry name" value="RNA_pol_sigma_r3/r4-like"/>
</dbReference>
<dbReference type="Proteomes" id="UP000614490">
    <property type="component" value="Unassembled WGS sequence"/>
</dbReference>
<keyword evidence="2 6" id="KW-0805">Transcription regulation</keyword>
<dbReference type="InterPro" id="IPR013325">
    <property type="entry name" value="RNA_pol_sigma_r2"/>
</dbReference>
<feature type="domain" description="RNA polymerase sigma-70 region 2" evidence="8">
    <location>
        <begin position="16"/>
        <end position="83"/>
    </location>
</feature>
<dbReference type="EMBL" id="JADZSC010000001">
    <property type="protein sequence ID" value="MBH0229625.1"/>
    <property type="molecule type" value="Genomic_DNA"/>
</dbReference>
<dbReference type="AlphaFoldDB" id="A0A931HTT7"/>
<dbReference type="Pfam" id="PF04542">
    <property type="entry name" value="Sigma70_r2"/>
    <property type="match status" value="1"/>
</dbReference>
<dbReference type="InterPro" id="IPR007627">
    <property type="entry name" value="RNA_pol_sigma70_r2"/>
</dbReference>
<name>A0A931HTT7_9BACI</name>
<evidence type="ECO:0000256" key="6">
    <source>
        <dbReference type="RuleBase" id="RU000716"/>
    </source>
</evidence>
<evidence type="ECO:0000256" key="4">
    <source>
        <dbReference type="ARBA" id="ARBA00023125"/>
    </source>
</evidence>
<evidence type="ECO:0000313" key="10">
    <source>
        <dbReference type="EMBL" id="MBH0229625.1"/>
    </source>
</evidence>
<dbReference type="GO" id="GO:0006352">
    <property type="term" value="P:DNA-templated transcription initiation"/>
    <property type="evidence" value="ECO:0007669"/>
    <property type="project" value="InterPro"/>
</dbReference>
<dbReference type="InterPro" id="IPR036388">
    <property type="entry name" value="WH-like_DNA-bd_sf"/>
</dbReference>
<keyword evidence="11" id="KW-1185">Reference proteome</keyword>
<dbReference type="GO" id="GO:0003677">
    <property type="term" value="F:DNA binding"/>
    <property type="evidence" value="ECO:0007669"/>
    <property type="project" value="UniProtKB-KW"/>
</dbReference>
<accession>A0A931HTT7</accession>